<evidence type="ECO:0000256" key="6">
    <source>
        <dbReference type="ARBA" id="ARBA00022989"/>
    </source>
</evidence>
<feature type="transmembrane region" description="Helical" evidence="10">
    <location>
        <begin position="146"/>
        <end position="166"/>
    </location>
</feature>
<keyword evidence="14" id="KW-1185">Reference proteome</keyword>
<gene>
    <name evidence="13" type="ORF">DJ019_14345</name>
</gene>
<dbReference type="NCBIfam" id="TIGR01297">
    <property type="entry name" value="CDF"/>
    <property type="match status" value="1"/>
</dbReference>
<evidence type="ECO:0000313" key="14">
    <source>
        <dbReference type="Proteomes" id="UP000249524"/>
    </source>
</evidence>
<evidence type="ECO:0000256" key="8">
    <source>
        <dbReference type="ARBA" id="ARBA00023136"/>
    </source>
</evidence>
<evidence type="ECO:0000256" key="1">
    <source>
        <dbReference type="ARBA" id="ARBA00004141"/>
    </source>
</evidence>
<comment type="similarity">
    <text evidence="2">Belongs to the cation diffusion facilitator (CDF) transporter (TC 2.A.4) family. SLC30A subfamily.</text>
</comment>
<feature type="transmembrane region" description="Helical" evidence="10">
    <location>
        <begin position="206"/>
        <end position="227"/>
    </location>
</feature>
<reference evidence="13 14" key="1">
    <citation type="submission" date="2018-05" db="EMBL/GenBank/DDBJ databases">
        <authorList>
            <person name="Lanie J.A."/>
            <person name="Ng W.-L."/>
            <person name="Kazmierczak K.M."/>
            <person name="Andrzejewski T.M."/>
            <person name="Davidsen T.M."/>
            <person name="Wayne K.J."/>
            <person name="Tettelin H."/>
            <person name="Glass J.I."/>
            <person name="Rusch D."/>
            <person name="Podicherti R."/>
            <person name="Tsui H.-C.T."/>
            <person name="Winkler M.E."/>
        </authorList>
    </citation>
    <scope>NUCLEOTIDE SEQUENCE [LARGE SCALE GENOMIC DNA]</scope>
    <source>
        <strain evidence="13 14">BUT-10</strain>
    </source>
</reference>
<dbReference type="Proteomes" id="UP000249524">
    <property type="component" value="Unassembled WGS sequence"/>
</dbReference>
<dbReference type="GO" id="GO:0005886">
    <property type="term" value="C:plasma membrane"/>
    <property type="evidence" value="ECO:0007669"/>
    <property type="project" value="TreeGrafter"/>
</dbReference>
<dbReference type="InterPro" id="IPR027469">
    <property type="entry name" value="Cation_efflux_TMD_sf"/>
</dbReference>
<dbReference type="InterPro" id="IPR058533">
    <property type="entry name" value="Cation_efflux_TM"/>
</dbReference>
<feature type="transmembrane region" description="Helical" evidence="10">
    <location>
        <begin position="178"/>
        <end position="200"/>
    </location>
</feature>
<dbReference type="SUPFAM" id="SSF161111">
    <property type="entry name" value="Cation efflux protein transmembrane domain-like"/>
    <property type="match status" value="1"/>
</dbReference>
<keyword evidence="7" id="KW-0406">Ion transport</keyword>
<dbReference type="GO" id="GO:0005385">
    <property type="term" value="F:zinc ion transmembrane transporter activity"/>
    <property type="evidence" value="ECO:0007669"/>
    <property type="project" value="TreeGrafter"/>
</dbReference>
<evidence type="ECO:0000256" key="9">
    <source>
        <dbReference type="SAM" id="MobiDB-lite"/>
    </source>
</evidence>
<name>A0A328BGR0_9CAUL</name>
<keyword evidence="8 10" id="KW-0472">Membrane</keyword>
<feature type="transmembrane region" description="Helical" evidence="10">
    <location>
        <begin position="76"/>
        <end position="94"/>
    </location>
</feature>
<evidence type="ECO:0000256" key="4">
    <source>
        <dbReference type="ARBA" id="ARBA00022692"/>
    </source>
</evidence>
<accession>A0A328BGR0</accession>
<dbReference type="PANTHER" id="PTHR11562">
    <property type="entry name" value="CATION EFFLUX PROTEIN/ ZINC TRANSPORTER"/>
    <property type="match status" value="1"/>
</dbReference>
<feature type="transmembrane region" description="Helical" evidence="10">
    <location>
        <begin position="43"/>
        <end position="64"/>
    </location>
</feature>
<feature type="compositionally biased region" description="Basic residues" evidence="9">
    <location>
        <begin position="18"/>
        <end position="36"/>
    </location>
</feature>
<dbReference type="SUPFAM" id="SSF160240">
    <property type="entry name" value="Cation efflux protein cytoplasmic domain-like"/>
    <property type="match status" value="1"/>
</dbReference>
<organism evidence="13 14">
    <name type="scientific">Phenylobacterium kunshanense</name>
    <dbReference type="NCBI Taxonomy" id="1445034"/>
    <lineage>
        <taxon>Bacteria</taxon>
        <taxon>Pseudomonadati</taxon>
        <taxon>Pseudomonadota</taxon>
        <taxon>Alphaproteobacteria</taxon>
        <taxon>Caulobacterales</taxon>
        <taxon>Caulobacteraceae</taxon>
        <taxon>Phenylobacterium</taxon>
    </lineage>
</organism>
<sequence>MAHDAHDHDHHAHDHHDHGHGHAHGHHHHGGHHHHAPANMGRAFAIGVILNTGFVVAEVAAGLWTGSLALLADAGHNLSDVLSLLLAWGATILARRAPAGRRTYGLRKGTILASLANAILLLVAVGAIVSEAVRRIGAPAHMDTDIVMLTAGLGVLINGATAMLFMRGSHSDLNVRGAFLHMAADAGVSLAVVAGAFAMAQTGILWIDPALSLIIAAVIVLGTWSLLRDSMDLALDAAPRGIDVDEVRTWLKGLPGVEDVHDLHVWAMSTTETAMTAHILRPANGDGDQFLHMACEGLEARFRIGHATLQIETDAAHACRLAPAEVV</sequence>
<dbReference type="RefSeq" id="WP_111276735.1">
    <property type="nucleotide sequence ID" value="NZ_QFYS01000006.1"/>
</dbReference>
<feature type="transmembrane region" description="Helical" evidence="10">
    <location>
        <begin position="115"/>
        <end position="134"/>
    </location>
</feature>
<keyword evidence="5" id="KW-0862">Zinc</keyword>
<feature type="region of interest" description="Disordered" evidence="9">
    <location>
        <begin position="1"/>
        <end position="36"/>
    </location>
</feature>
<evidence type="ECO:0000313" key="13">
    <source>
        <dbReference type="EMBL" id="RAK64348.1"/>
    </source>
</evidence>
<dbReference type="AlphaFoldDB" id="A0A328BGR0"/>
<evidence type="ECO:0000256" key="2">
    <source>
        <dbReference type="ARBA" id="ARBA00008873"/>
    </source>
</evidence>
<keyword evidence="4 10" id="KW-0812">Transmembrane</keyword>
<evidence type="ECO:0000256" key="10">
    <source>
        <dbReference type="SAM" id="Phobius"/>
    </source>
</evidence>
<dbReference type="Pfam" id="PF01545">
    <property type="entry name" value="Cation_efflux"/>
    <property type="match status" value="1"/>
</dbReference>
<dbReference type="PANTHER" id="PTHR11562:SF17">
    <property type="entry name" value="RE54080P-RELATED"/>
    <property type="match status" value="1"/>
</dbReference>
<keyword evidence="6 10" id="KW-1133">Transmembrane helix</keyword>
<feature type="domain" description="Cation efflux protein cytoplasmic" evidence="12">
    <location>
        <begin position="239"/>
        <end position="313"/>
    </location>
</feature>
<feature type="compositionally biased region" description="Basic and acidic residues" evidence="9">
    <location>
        <begin position="1"/>
        <end position="17"/>
    </location>
</feature>
<dbReference type="InterPro" id="IPR002524">
    <property type="entry name" value="Cation_efflux"/>
</dbReference>
<dbReference type="EMBL" id="QFYS01000006">
    <property type="protein sequence ID" value="RAK64348.1"/>
    <property type="molecule type" value="Genomic_DNA"/>
</dbReference>
<evidence type="ECO:0000259" key="11">
    <source>
        <dbReference type="Pfam" id="PF01545"/>
    </source>
</evidence>
<keyword evidence="5" id="KW-0864">Zinc transport</keyword>
<feature type="domain" description="Cation efflux protein transmembrane" evidence="11">
    <location>
        <begin position="46"/>
        <end position="231"/>
    </location>
</feature>
<evidence type="ECO:0000256" key="5">
    <source>
        <dbReference type="ARBA" id="ARBA00022906"/>
    </source>
</evidence>
<comment type="subcellular location">
    <subcellularLocation>
        <location evidence="1">Membrane</location>
        <topology evidence="1">Multi-pass membrane protein</topology>
    </subcellularLocation>
</comment>
<dbReference type="InterPro" id="IPR036837">
    <property type="entry name" value="Cation_efflux_CTD_sf"/>
</dbReference>
<dbReference type="InterPro" id="IPR027470">
    <property type="entry name" value="Cation_efflux_CTD"/>
</dbReference>
<dbReference type="InterPro" id="IPR050681">
    <property type="entry name" value="CDF/SLC30A"/>
</dbReference>
<dbReference type="Gene3D" id="1.20.1510.10">
    <property type="entry name" value="Cation efflux protein transmembrane domain"/>
    <property type="match status" value="1"/>
</dbReference>
<evidence type="ECO:0000256" key="7">
    <source>
        <dbReference type="ARBA" id="ARBA00023065"/>
    </source>
</evidence>
<comment type="caution">
    <text evidence="13">The sequence shown here is derived from an EMBL/GenBank/DDBJ whole genome shotgun (WGS) entry which is preliminary data.</text>
</comment>
<evidence type="ECO:0000256" key="3">
    <source>
        <dbReference type="ARBA" id="ARBA00022448"/>
    </source>
</evidence>
<keyword evidence="3" id="KW-0813">Transport</keyword>
<protein>
    <submittedName>
        <fullName evidence="13">Cation transporter</fullName>
    </submittedName>
</protein>
<dbReference type="Pfam" id="PF16916">
    <property type="entry name" value="ZT_dimer"/>
    <property type="match status" value="1"/>
</dbReference>
<dbReference type="OrthoDB" id="9809646at2"/>
<proteinExistence type="inferred from homology"/>
<evidence type="ECO:0000259" key="12">
    <source>
        <dbReference type="Pfam" id="PF16916"/>
    </source>
</evidence>